<feature type="non-terminal residue" evidence="1">
    <location>
        <position position="35"/>
    </location>
</feature>
<proteinExistence type="predicted"/>
<protein>
    <submittedName>
        <fullName evidence="1">Uncharacterized protein</fullName>
    </submittedName>
</protein>
<organism evidence="1">
    <name type="scientific">marine metagenome</name>
    <dbReference type="NCBI Taxonomy" id="408172"/>
    <lineage>
        <taxon>unclassified sequences</taxon>
        <taxon>metagenomes</taxon>
        <taxon>ecological metagenomes</taxon>
    </lineage>
</organism>
<gene>
    <name evidence="1" type="ORF">METZ01_LOCUS462076</name>
</gene>
<dbReference type="AlphaFoldDB" id="A0A383ANB6"/>
<accession>A0A383ANB6</accession>
<sequence length="35" mass="3884">MAGPSLEQHGTTFVMDQNPNFPTRNYFLGVIQAMA</sequence>
<evidence type="ECO:0000313" key="1">
    <source>
        <dbReference type="EMBL" id="SVE09222.1"/>
    </source>
</evidence>
<dbReference type="EMBL" id="UINC01193548">
    <property type="protein sequence ID" value="SVE09222.1"/>
    <property type="molecule type" value="Genomic_DNA"/>
</dbReference>
<name>A0A383ANB6_9ZZZZ</name>
<reference evidence="1" key="1">
    <citation type="submission" date="2018-05" db="EMBL/GenBank/DDBJ databases">
        <authorList>
            <person name="Lanie J.A."/>
            <person name="Ng W.-L."/>
            <person name="Kazmierczak K.M."/>
            <person name="Andrzejewski T.M."/>
            <person name="Davidsen T.M."/>
            <person name="Wayne K.J."/>
            <person name="Tettelin H."/>
            <person name="Glass J.I."/>
            <person name="Rusch D."/>
            <person name="Podicherti R."/>
            <person name="Tsui H.-C.T."/>
            <person name="Winkler M.E."/>
        </authorList>
    </citation>
    <scope>NUCLEOTIDE SEQUENCE</scope>
</reference>